<keyword evidence="3" id="KW-0472">Membrane</keyword>
<organism evidence="4 5">
    <name type="scientific">Candidatus Methylumidiphilus alinenensis</name>
    <dbReference type="NCBI Taxonomy" id="2202197"/>
    <lineage>
        <taxon>Bacteria</taxon>
        <taxon>Pseudomonadati</taxon>
        <taxon>Pseudomonadota</taxon>
        <taxon>Gammaproteobacteria</taxon>
        <taxon>Methylococcales</taxon>
        <taxon>Candidatus Methylumidiphilus</taxon>
    </lineage>
</organism>
<keyword evidence="3" id="KW-0812">Transmembrane</keyword>
<gene>
    <name evidence="4" type="ORF">DM484_23465</name>
</gene>
<dbReference type="PROSITE" id="PS51257">
    <property type="entry name" value="PROKAR_LIPOPROTEIN"/>
    <property type="match status" value="1"/>
</dbReference>
<dbReference type="Proteomes" id="UP000249396">
    <property type="component" value="Unassembled WGS sequence"/>
</dbReference>
<evidence type="ECO:0000256" key="1">
    <source>
        <dbReference type="SAM" id="Coils"/>
    </source>
</evidence>
<keyword evidence="1" id="KW-0175">Coiled coil</keyword>
<feature type="transmembrane region" description="Helical" evidence="3">
    <location>
        <begin position="7"/>
        <end position="24"/>
    </location>
</feature>
<proteinExistence type="predicted"/>
<protein>
    <submittedName>
        <fullName evidence="4">Uncharacterized protein</fullName>
    </submittedName>
</protein>
<accession>A0A2W4QLR9</accession>
<name>A0A2W4QLR9_9GAMM</name>
<reference evidence="4 5" key="1">
    <citation type="journal article" date="2018" name="Aquat. Microb. Ecol.">
        <title>Gammaproteobacterial methanotrophs dominate.</title>
        <authorList>
            <person name="Rissanen A.J."/>
            <person name="Saarenheimo J."/>
            <person name="Tiirola M."/>
            <person name="Peura S."/>
            <person name="Aalto S.L."/>
            <person name="Karvinen A."/>
            <person name="Nykanen H."/>
        </authorList>
    </citation>
    <scope>NUCLEOTIDE SEQUENCE [LARGE SCALE GENOMIC DNA]</scope>
    <source>
        <strain evidence="4">AMbin10</strain>
    </source>
</reference>
<sequence length="271" mass="31564">MDKSLELCTVFGFIFLITGCSLFFPNESGMQGQNGYSDDDSLYQNSTTSYPSSCYIGGTSLSNNTANIGYGHQHKITSNEKYRLVLPHTAQQSKHQHEIQTNPKQVEGQTQASTRQTNGDAAKLESEEKQQQFLRNQQQMQSNYQQQQQIIQATEQQRAKTENLNRQVQFETTKNFIEEKQQEFLHNQQQMQNNYQQQQRQNEYASEVAHKVQETNYQIESNIRKAEYEIAKKQQEGKKREEEEQQAIKNQVHQIQMQQAIQNQGFHFPGR</sequence>
<keyword evidence="3" id="KW-1133">Transmembrane helix</keyword>
<feature type="coiled-coil region" evidence="1">
    <location>
        <begin position="216"/>
        <end position="258"/>
    </location>
</feature>
<dbReference type="AlphaFoldDB" id="A0A2W4QLR9"/>
<feature type="region of interest" description="Disordered" evidence="2">
    <location>
        <begin position="89"/>
        <end position="141"/>
    </location>
</feature>
<evidence type="ECO:0000313" key="4">
    <source>
        <dbReference type="EMBL" id="PZN73002.1"/>
    </source>
</evidence>
<feature type="compositionally biased region" description="Low complexity" evidence="2">
    <location>
        <begin position="131"/>
        <end position="141"/>
    </location>
</feature>
<feature type="compositionally biased region" description="Polar residues" evidence="2">
    <location>
        <begin position="89"/>
        <end position="119"/>
    </location>
</feature>
<dbReference type="EMBL" id="QJPH01000470">
    <property type="protein sequence ID" value="PZN73002.1"/>
    <property type="molecule type" value="Genomic_DNA"/>
</dbReference>
<evidence type="ECO:0000313" key="5">
    <source>
        <dbReference type="Proteomes" id="UP000249396"/>
    </source>
</evidence>
<comment type="caution">
    <text evidence="4">The sequence shown here is derived from an EMBL/GenBank/DDBJ whole genome shotgun (WGS) entry which is preliminary data.</text>
</comment>
<evidence type="ECO:0000256" key="3">
    <source>
        <dbReference type="SAM" id="Phobius"/>
    </source>
</evidence>
<evidence type="ECO:0000256" key="2">
    <source>
        <dbReference type="SAM" id="MobiDB-lite"/>
    </source>
</evidence>